<evidence type="ECO:0000256" key="2">
    <source>
        <dbReference type="ARBA" id="ARBA00023012"/>
    </source>
</evidence>
<evidence type="ECO:0000256" key="6">
    <source>
        <dbReference type="PROSITE-ProRule" id="PRU00169"/>
    </source>
</evidence>
<evidence type="ECO:0000313" key="9">
    <source>
        <dbReference type="Proteomes" id="UP000789359"/>
    </source>
</evidence>
<sequence length="79" mass="8791">MKILLIEDDEILLELTQEYLSENGYDISTATDVNSALDLAYEQKFDLFIIDVKLPKGDGFSLLKTLRTAGVSTTAIFTT</sequence>
<dbReference type="Pfam" id="PF00072">
    <property type="entry name" value="Response_reg"/>
    <property type="match status" value="1"/>
</dbReference>
<keyword evidence="1 6" id="KW-0597">Phosphoprotein</keyword>
<feature type="modified residue" description="4-aspartylphosphate" evidence="6">
    <location>
        <position position="51"/>
    </location>
</feature>
<keyword evidence="3" id="KW-0805">Transcription regulation</keyword>
<evidence type="ECO:0000313" key="8">
    <source>
        <dbReference type="EMBL" id="CAD7288634.1"/>
    </source>
</evidence>
<evidence type="ECO:0000256" key="3">
    <source>
        <dbReference type="ARBA" id="ARBA00023015"/>
    </source>
</evidence>
<dbReference type="PANTHER" id="PTHR48111">
    <property type="entry name" value="REGULATOR OF RPOS"/>
    <property type="match status" value="1"/>
</dbReference>
<comment type="caution">
    <text evidence="8">The sequence shown here is derived from an EMBL/GenBank/DDBJ whole genome shotgun (WGS) entry which is preliminary data.</text>
</comment>
<keyword evidence="4" id="KW-0238">DNA-binding</keyword>
<evidence type="ECO:0000259" key="7">
    <source>
        <dbReference type="PROSITE" id="PS50110"/>
    </source>
</evidence>
<keyword evidence="9" id="KW-1185">Reference proteome</keyword>
<dbReference type="SUPFAM" id="SSF52172">
    <property type="entry name" value="CheY-like"/>
    <property type="match status" value="1"/>
</dbReference>
<dbReference type="PANTHER" id="PTHR48111:SF1">
    <property type="entry name" value="TWO-COMPONENT RESPONSE REGULATOR ORR33"/>
    <property type="match status" value="1"/>
</dbReference>
<keyword evidence="5" id="KW-0804">Transcription</keyword>
<proteinExistence type="predicted"/>
<accession>A0ABN7K801</accession>
<dbReference type="InterPro" id="IPR011006">
    <property type="entry name" value="CheY-like_superfamily"/>
</dbReference>
<dbReference type="EMBL" id="CAJHOE010000004">
    <property type="protein sequence ID" value="CAD7288634.1"/>
    <property type="molecule type" value="Genomic_DNA"/>
</dbReference>
<protein>
    <submittedName>
        <fullName evidence="8">Transcriptional regulatory protein HprR</fullName>
    </submittedName>
</protein>
<dbReference type="Gene3D" id="3.40.50.2300">
    <property type="match status" value="1"/>
</dbReference>
<reference evidence="8 9" key="1">
    <citation type="submission" date="2020-11" db="EMBL/GenBank/DDBJ databases">
        <authorList>
            <person name="Peeters C."/>
        </authorList>
    </citation>
    <scope>NUCLEOTIDE SEQUENCE [LARGE SCALE GENOMIC DNA]</scope>
    <source>
        <strain evidence="8 9">LMG 8286</strain>
    </source>
</reference>
<dbReference type="InterPro" id="IPR001789">
    <property type="entry name" value="Sig_transdc_resp-reg_receiver"/>
</dbReference>
<name>A0ABN7K801_9BACT</name>
<gene>
    <name evidence="8" type="primary">hprR</name>
    <name evidence="8" type="ORF">LMG8286_01416</name>
</gene>
<dbReference type="PROSITE" id="PS50110">
    <property type="entry name" value="RESPONSE_REGULATORY"/>
    <property type="match status" value="1"/>
</dbReference>
<dbReference type="InterPro" id="IPR039420">
    <property type="entry name" value="WalR-like"/>
</dbReference>
<keyword evidence="2" id="KW-0902">Two-component regulatory system</keyword>
<evidence type="ECO:0000256" key="5">
    <source>
        <dbReference type="ARBA" id="ARBA00023163"/>
    </source>
</evidence>
<evidence type="ECO:0000256" key="4">
    <source>
        <dbReference type="ARBA" id="ARBA00023125"/>
    </source>
</evidence>
<evidence type="ECO:0000256" key="1">
    <source>
        <dbReference type="ARBA" id="ARBA00022553"/>
    </source>
</evidence>
<organism evidence="8 9">
    <name type="scientific">Campylobacter suis</name>
    <dbReference type="NCBI Taxonomy" id="2790657"/>
    <lineage>
        <taxon>Bacteria</taxon>
        <taxon>Pseudomonadati</taxon>
        <taxon>Campylobacterota</taxon>
        <taxon>Epsilonproteobacteria</taxon>
        <taxon>Campylobacterales</taxon>
        <taxon>Campylobacteraceae</taxon>
        <taxon>Campylobacter</taxon>
    </lineage>
</organism>
<dbReference type="Proteomes" id="UP000789359">
    <property type="component" value="Unassembled WGS sequence"/>
</dbReference>
<feature type="domain" description="Response regulatory" evidence="7">
    <location>
        <begin position="2"/>
        <end position="79"/>
    </location>
</feature>